<dbReference type="RefSeq" id="WP_194555863.1">
    <property type="nucleotide sequence ID" value="NZ_JADKMY010000001.1"/>
</dbReference>
<reference evidence="2 3" key="1">
    <citation type="submission" date="2020-10" db="EMBL/GenBank/DDBJ databases">
        <title>Novel species in genus Corynebacterium.</title>
        <authorList>
            <person name="Zhang G."/>
        </authorList>
    </citation>
    <scope>NUCLEOTIDE SEQUENCE [LARGE SCALE GENOMIC DNA]</scope>
    <source>
        <strain evidence="2 3">DSM 45110</strain>
    </source>
</reference>
<dbReference type="EMBL" id="JADKMY010000001">
    <property type="protein sequence ID" value="MBF4553004.1"/>
    <property type="molecule type" value="Genomic_DNA"/>
</dbReference>
<keyword evidence="3" id="KW-1185">Reference proteome</keyword>
<keyword evidence="1" id="KW-0472">Membrane</keyword>
<feature type="transmembrane region" description="Helical" evidence="1">
    <location>
        <begin position="23"/>
        <end position="44"/>
    </location>
</feature>
<keyword evidence="1" id="KW-0812">Transmembrane</keyword>
<sequence length="179" mass="20395">MAKVTIDPHEVLLADLSPQRRSVIFPVLEMIVITGLVWLGVGLIDAHFDAVAQATFGVHYSPSSVVVAQLPQDQTLMVLLWLRRGLLILWVVLAWRRCIRHLVFRARSRMMLTNERLITASGHWRSQISEIPMAHIVDARHRGSDVALYTMGARTPVMLHNVPKAKRFVRLLRNETRPL</sequence>
<evidence type="ECO:0008006" key="4">
    <source>
        <dbReference type="Google" id="ProtNLM"/>
    </source>
</evidence>
<evidence type="ECO:0000313" key="2">
    <source>
        <dbReference type="EMBL" id="MBF4553004.1"/>
    </source>
</evidence>
<gene>
    <name evidence="2" type="ORF">IRY30_02760</name>
</gene>
<feature type="transmembrane region" description="Helical" evidence="1">
    <location>
        <begin position="76"/>
        <end position="95"/>
    </location>
</feature>
<evidence type="ECO:0000313" key="3">
    <source>
        <dbReference type="Proteomes" id="UP000635902"/>
    </source>
</evidence>
<protein>
    <recommendedName>
        <fullName evidence="4">DUF304 domain-containing protein</fullName>
    </recommendedName>
</protein>
<proteinExistence type="predicted"/>
<keyword evidence="1" id="KW-1133">Transmembrane helix</keyword>
<organism evidence="2 3">
    <name type="scientific">Corynebacterium suicordis DSM 45110</name>
    <dbReference type="NCBI Taxonomy" id="1121369"/>
    <lineage>
        <taxon>Bacteria</taxon>
        <taxon>Bacillati</taxon>
        <taxon>Actinomycetota</taxon>
        <taxon>Actinomycetes</taxon>
        <taxon>Mycobacteriales</taxon>
        <taxon>Corynebacteriaceae</taxon>
        <taxon>Corynebacterium</taxon>
    </lineage>
</organism>
<accession>A0ABR9ZII1</accession>
<evidence type="ECO:0000256" key="1">
    <source>
        <dbReference type="SAM" id="Phobius"/>
    </source>
</evidence>
<dbReference type="Proteomes" id="UP000635902">
    <property type="component" value="Unassembled WGS sequence"/>
</dbReference>
<name>A0ABR9ZII1_9CORY</name>
<comment type="caution">
    <text evidence="2">The sequence shown here is derived from an EMBL/GenBank/DDBJ whole genome shotgun (WGS) entry which is preliminary data.</text>
</comment>